<accession>X1EW35</accession>
<evidence type="ECO:0000256" key="2">
    <source>
        <dbReference type="ARBA" id="ARBA00022777"/>
    </source>
</evidence>
<name>X1EW35_9ZZZZ</name>
<gene>
    <name evidence="4" type="ORF">S03H2_07569</name>
</gene>
<evidence type="ECO:0000313" key="4">
    <source>
        <dbReference type="EMBL" id="GAH24500.1"/>
    </source>
</evidence>
<dbReference type="EMBL" id="BARU01003513">
    <property type="protein sequence ID" value="GAH24500.1"/>
    <property type="molecule type" value="Genomic_DNA"/>
</dbReference>
<dbReference type="AlphaFoldDB" id="X1EW35"/>
<protein>
    <recommendedName>
        <fullName evidence="3">DhaL domain-containing protein</fullName>
    </recommendedName>
</protein>
<evidence type="ECO:0000259" key="3">
    <source>
        <dbReference type="PROSITE" id="PS51480"/>
    </source>
</evidence>
<keyword evidence="2" id="KW-0418">Kinase</keyword>
<organism evidence="4">
    <name type="scientific">marine sediment metagenome</name>
    <dbReference type="NCBI Taxonomy" id="412755"/>
    <lineage>
        <taxon>unclassified sequences</taxon>
        <taxon>metagenomes</taxon>
        <taxon>ecological metagenomes</taxon>
    </lineage>
</organism>
<dbReference type="GO" id="GO:0005829">
    <property type="term" value="C:cytosol"/>
    <property type="evidence" value="ECO:0007669"/>
    <property type="project" value="TreeGrafter"/>
</dbReference>
<dbReference type="GO" id="GO:0019563">
    <property type="term" value="P:glycerol catabolic process"/>
    <property type="evidence" value="ECO:0007669"/>
    <property type="project" value="TreeGrafter"/>
</dbReference>
<reference evidence="4" key="1">
    <citation type="journal article" date="2014" name="Front. Microbiol.">
        <title>High frequency of phylogenetically diverse reductive dehalogenase-homologous genes in deep subseafloor sedimentary metagenomes.</title>
        <authorList>
            <person name="Kawai M."/>
            <person name="Futagami T."/>
            <person name="Toyoda A."/>
            <person name="Takaki Y."/>
            <person name="Nishi S."/>
            <person name="Hori S."/>
            <person name="Arai W."/>
            <person name="Tsubouchi T."/>
            <person name="Morono Y."/>
            <person name="Uchiyama I."/>
            <person name="Ito T."/>
            <person name="Fujiyama A."/>
            <person name="Inagaki F."/>
            <person name="Takami H."/>
        </authorList>
    </citation>
    <scope>NUCLEOTIDE SEQUENCE</scope>
    <source>
        <strain evidence="4">Expedition CK06-06</strain>
    </source>
</reference>
<dbReference type="InterPro" id="IPR036117">
    <property type="entry name" value="DhaL_dom_sf"/>
</dbReference>
<dbReference type="SUPFAM" id="SSF101473">
    <property type="entry name" value="DhaL-like"/>
    <property type="match status" value="1"/>
</dbReference>
<comment type="caution">
    <text evidence="4">The sequence shown here is derived from an EMBL/GenBank/DDBJ whole genome shotgun (WGS) entry which is preliminary data.</text>
</comment>
<dbReference type="SMART" id="SM01120">
    <property type="entry name" value="Dak2"/>
    <property type="match status" value="1"/>
</dbReference>
<dbReference type="Pfam" id="PF02734">
    <property type="entry name" value="Dak2"/>
    <property type="match status" value="1"/>
</dbReference>
<dbReference type="PANTHER" id="PTHR28629:SF4">
    <property type="entry name" value="TRIOKINASE_FMN CYCLASE"/>
    <property type="match status" value="1"/>
</dbReference>
<dbReference type="InterPro" id="IPR004007">
    <property type="entry name" value="DhaL_dom"/>
</dbReference>
<feature type="non-terminal residue" evidence="4">
    <location>
        <position position="173"/>
    </location>
</feature>
<dbReference type="PANTHER" id="PTHR28629">
    <property type="entry name" value="TRIOKINASE/FMN CYCLASE"/>
    <property type="match status" value="1"/>
</dbReference>
<sequence length="173" mass="18210">MEELSMKDVELTVKTMADVAIANKQYFSQLDSVVGDADFGVSLSTGFQAILDKWDTLDHSSISSFLMKVGVVITGNVGGVSGPIWGTGFMRAGMAPKDKTTLTLADLVAMSRAAMEGMMQRGGAGLGDKTLLDAIAPATDKLEEWSRRDTQDITGALQAAADAATEAIESTRG</sequence>
<dbReference type="Gene3D" id="1.25.40.340">
    <property type="match status" value="1"/>
</dbReference>
<dbReference type="PROSITE" id="PS51480">
    <property type="entry name" value="DHAL"/>
    <property type="match status" value="1"/>
</dbReference>
<dbReference type="InterPro" id="IPR050861">
    <property type="entry name" value="Dihydroxyacetone_Kinase"/>
</dbReference>
<dbReference type="GO" id="GO:0004371">
    <property type="term" value="F:glycerone kinase activity"/>
    <property type="evidence" value="ECO:0007669"/>
    <property type="project" value="InterPro"/>
</dbReference>
<feature type="domain" description="DhaL" evidence="3">
    <location>
        <begin position="7"/>
        <end position="173"/>
    </location>
</feature>
<keyword evidence="1" id="KW-0808">Transferase</keyword>
<evidence type="ECO:0000256" key="1">
    <source>
        <dbReference type="ARBA" id="ARBA00022679"/>
    </source>
</evidence>
<proteinExistence type="predicted"/>